<feature type="transmembrane region" description="Helical" evidence="8">
    <location>
        <begin position="1145"/>
        <end position="1163"/>
    </location>
</feature>
<feature type="transmembrane region" description="Helical" evidence="8">
    <location>
        <begin position="661"/>
        <end position="678"/>
    </location>
</feature>
<accession>A0A482VM51</accession>
<evidence type="ECO:0000256" key="5">
    <source>
        <dbReference type="ARBA" id="ARBA00023136"/>
    </source>
</evidence>
<feature type="transmembrane region" description="Helical" evidence="8">
    <location>
        <begin position="960"/>
        <end position="980"/>
    </location>
</feature>
<evidence type="ECO:0000313" key="9">
    <source>
        <dbReference type="EMBL" id="RZC33860.1"/>
    </source>
</evidence>
<dbReference type="Pfam" id="PF08395">
    <property type="entry name" value="7tm_7"/>
    <property type="match status" value="1"/>
</dbReference>
<protein>
    <submittedName>
        <fullName evidence="9">7tm 7 and/or Lig chan domain containing protein</fullName>
    </submittedName>
</protein>
<comment type="subcellular location">
    <subcellularLocation>
        <location evidence="1">Cell membrane</location>
        <topology evidence="1">Multi-pass membrane protein</topology>
    </subcellularLocation>
</comment>
<dbReference type="GO" id="GO:0030424">
    <property type="term" value="C:axon"/>
    <property type="evidence" value="ECO:0007669"/>
    <property type="project" value="TreeGrafter"/>
</dbReference>
<comment type="caution">
    <text evidence="9">The sequence shown here is derived from an EMBL/GenBank/DDBJ whole genome shotgun (WGS) entry which is preliminary data.</text>
</comment>
<evidence type="ECO:0000256" key="4">
    <source>
        <dbReference type="ARBA" id="ARBA00022989"/>
    </source>
</evidence>
<feature type="non-terminal residue" evidence="9">
    <location>
        <position position="1166"/>
    </location>
</feature>
<feature type="transmembrane region" description="Helical" evidence="8">
    <location>
        <begin position="74"/>
        <end position="92"/>
    </location>
</feature>
<dbReference type="EMBL" id="QDEB01085000">
    <property type="protein sequence ID" value="RZC33860.1"/>
    <property type="molecule type" value="Genomic_DNA"/>
</dbReference>
<feature type="transmembrane region" description="Helical" evidence="8">
    <location>
        <begin position="1028"/>
        <end position="1048"/>
    </location>
</feature>
<dbReference type="Gene3D" id="3.40.190.10">
    <property type="entry name" value="Periplasmic binding protein-like II"/>
    <property type="match status" value="1"/>
</dbReference>
<feature type="transmembrane region" description="Helical" evidence="8">
    <location>
        <begin position="925"/>
        <end position="948"/>
    </location>
</feature>
<dbReference type="GO" id="GO:0043025">
    <property type="term" value="C:neuronal cell body"/>
    <property type="evidence" value="ECO:0007669"/>
    <property type="project" value="TreeGrafter"/>
</dbReference>
<feature type="transmembrane region" description="Helical" evidence="8">
    <location>
        <begin position="33"/>
        <end position="53"/>
    </location>
</feature>
<keyword evidence="10" id="KW-1185">Reference proteome</keyword>
<evidence type="ECO:0000256" key="3">
    <source>
        <dbReference type="ARBA" id="ARBA00022692"/>
    </source>
</evidence>
<dbReference type="GO" id="GO:0007165">
    <property type="term" value="P:signal transduction"/>
    <property type="evidence" value="ECO:0007669"/>
    <property type="project" value="UniProtKB-KW"/>
</dbReference>
<gene>
    <name evidence="9" type="ORF">BDFB_007335</name>
</gene>
<keyword evidence="5 8" id="KW-0472">Membrane</keyword>
<keyword evidence="6" id="KW-0675">Receptor</keyword>
<organism evidence="9 10">
    <name type="scientific">Asbolus verrucosus</name>
    <name type="common">Desert ironclad beetle</name>
    <dbReference type="NCBI Taxonomy" id="1661398"/>
    <lineage>
        <taxon>Eukaryota</taxon>
        <taxon>Metazoa</taxon>
        <taxon>Ecdysozoa</taxon>
        <taxon>Arthropoda</taxon>
        <taxon>Hexapoda</taxon>
        <taxon>Insecta</taxon>
        <taxon>Pterygota</taxon>
        <taxon>Neoptera</taxon>
        <taxon>Endopterygota</taxon>
        <taxon>Coleoptera</taxon>
        <taxon>Polyphaga</taxon>
        <taxon>Cucujiformia</taxon>
        <taxon>Tenebrionidae</taxon>
        <taxon>Pimeliinae</taxon>
        <taxon>Asbolus</taxon>
    </lineage>
</organism>
<evidence type="ECO:0000256" key="1">
    <source>
        <dbReference type="ARBA" id="ARBA00004651"/>
    </source>
</evidence>
<feature type="transmembrane region" description="Helical" evidence="8">
    <location>
        <begin position="216"/>
        <end position="236"/>
    </location>
</feature>
<keyword evidence="2" id="KW-1003">Cell membrane</keyword>
<dbReference type="GO" id="GO:0030425">
    <property type="term" value="C:dendrite"/>
    <property type="evidence" value="ECO:0007669"/>
    <property type="project" value="TreeGrafter"/>
</dbReference>
<feature type="transmembrane region" description="Helical" evidence="8">
    <location>
        <begin position="1068"/>
        <end position="1090"/>
    </location>
</feature>
<dbReference type="Proteomes" id="UP000292052">
    <property type="component" value="Unassembled WGS sequence"/>
</dbReference>
<feature type="transmembrane region" description="Helical" evidence="8">
    <location>
        <begin position="846"/>
        <end position="863"/>
    </location>
</feature>
<dbReference type="OrthoDB" id="8195814at2759"/>
<evidence type="ECO:0000256" key="2">
    <source>
        <dbReference type="ARBA" id="ARBA00022475"/>
    </source>
</evidence>
<feature type="transmembrane region" description="Helical" evidence="8">
    <location>
        <begin position="612"/>
        <end position="630"/>
    </location>
</feature>
<keyword evidence="4 8" id="KW-1133">Transmembrane helix</keyword>
<name>A0A482VM51_ASBVE</name>
<feature type="transmembrane region" description="Helical" evidence="8">
    <location>
        <begin position="155"/>
        <end position="173"/>
    </location>
</feature>
<reference evidence="9 10" key="1">
    <citation type="submission" date="2017-03" db="EMBL/GenBank/DDBJ databases">
        <title>Genome of the blue death feigning beetle - Asbolus verrucosus.</title>
        <authorList>
            <person name="Rider S.D."/>
        </authorList>
    </citation>
    <scope>NUCLEOTIDE SEQUENCE [LARGE SCALE GENOMIC DNA]</scope>
    <source>
        <strain evidence="9">Butters</strain>
        <tissue evidence="9">Head and leg muscle</tissue>
    </source>
</reference>
<dbReference type="GO" id="GO:0007635">
    <property type="term" value="P:chemosensory behavior"/>
    <property type="evidence" value="ECO:0007669"/>
    <property type="project" value="TreeGrafter"/>
</dbReference>
<dbReference type="GO" id="GO:0050909">
    <property type="term" value="P:sensory perception of taste"/>
    <property type="evidence" value="ECO:0007669"/>
    <property type="project" value="InterPro"/>
</dbReference>
<keyword evidence="7" id="KW-0807">Transducer</keyword>
<feature type="transmembrane region" description="Helical" evidence="8">
    <location>
        <begin position="112"/>
        <end position="134"/>
    </location>
</feature>
<dbReference type="PANTHER" id="PTHR21143:SF104">
    <property type="entry name" value="GUSTATORY RECEPTOR 8A-RELATED"/>
    <property type="match status" value="1"/>
</dbReference>
<evidence type="ECO:0000256" key="8">
    <source>
        <dbReference type="SAM" id="Phobius"/>
    </source>
</evidence>
<dbReference type="SUPFAM" id="SSF53850">
    <property type="entry name" value="Periplasmic binding protein-like II"/>
    <property type="match status" value="1"/>
</dbReference>
<keyword evidence="3 8" id="KW-0812">Transmembrane</keyword>
<evidence type="ECO:0000313" key="10">
    <source>
        <dbReference type="Proteomes" id="UP000292052"/>
    </source>
</evidence>
<evidence type="ECO:0000256" key="7">
    <source>
        <dbReference type="ARBA" id="ARBA00023224"/>
    </source>
</evidence>
<sequence>MGHKTLKLIFFVGRFLAITPSFIDCPPENFLRKVYSTFLCVLLTAGAAISIYNRRFQYSHYNYIKLTIKLLMDASLHTFNCYTMIAVFSNRLKWWKLMKKLKISPKSRTPWYMGFVLTHTVYWINEISLTYVWTKFGTTALVKQYLIEIVQQYSKFLYSFLIYTTLKIILFQYETVSNEIEYLTRNLDKSNFLFFLTKHQISLIGLKETVELFNNIFGWPILIIIVYAGLQILLYLDMVISNPDRRASNILIADMTTVVIYCVGTIVIILTCDSISQQNEKILRSCGRFEDMLMTVGATNECKLLKKFLEVVADTAKSLRLVMLQAREHKHELRDLAEFILSHINNYGDTFTEIQVEEMFLVGNTTKSTRFDTAKTHVLIVWSMEVLVQFLDYGHQMIIPRSRDFYNFFFASQTSTEAKFFAQFWVQFGVLNLCWCSAGNNHIYFPFYKNRDGTWGTTQNRPLPKIKDFNQYPLKVSMFIRNPTAIVELPKLLKEDPVYSSFTTSHHLVGGLDGLILNTLAEHLNFSVEIVGGLNKESFGKVLRNGTITGSLGVVVNHQVHISTNGRFLIDYKTNEIEFTAPYGTDSICAIVPKSKKVPQWLTIFNCFNKTAWSAIYFVYFFSTMVWHLMQPDRKLSKKIWDIFAVVHGIPVKIKPTVTQAFFLMWCMIFNIIIQGLVQGSLFQSITTPFYYKDIDTLQELDDADFPIATNFFNFDNDSSKLMSSLKRKTVKSGPQLFDMVAYRRNTAKLERKNDVAQYIKIHYLDEDGTPLIHLVNECLNTYFVSYIVPRGSPFLKIFNSVILKLFEGGLTLKWYKDVEYSMRLEKLINLYKNETSWMCFHLDDLQGAFYLLALAGIIYSVYHRRYVYYSLTSLQLVMRITMDATLYAHNCHSLTIKRQIWSKLLKKFGFVHCKSDKGSHFTTFILAHVIFCSSAIFNCYVWFSFLGWDFFKMYLVECFQIYSLFFHIVFAFIVLKMLLVRYQQQALVMTAYIDRKDFFSEEVAKFLGKIRRDLSILKEISEIFSEIFGWAILLKILFGAAKTLLYLDIVLENTYHVFKSFDVAWNMLHFLSNVSVILTFWVGFLAAVLMCHSVVTKFDEILALAYRLEVSSTDSGDIHNFICSIVDYRPHFTAARFFSIDRSIIFSVLNSITTFFIVIIQLKLN</sequence>
<feature type="transmembrane region" description="Helical" evidence="8">
    <location>
        <begin position="248"/>
        <end position="270"/>
    </location>
</feature>
<dbReference type="GO" id="GO:0005886">
    <property type="term" value="C:plasma membrane"/>
    <property type="evidence" value="ECO:0007669"/>
    <property type="project" value="UniProtKB-SubCell"/>
</dbReference>
<dbReference type="AlphaFoldDB" id="A0A482VM51"/>
<evidence type="ECO:0000256" key="6">
    <source>
        <dbReference type="ARBA" id="ARBA00023170"/>
    </source>
</evidence>
<dbReference type="GO" id="GO:0008049">
    <property type="term" value="P:male courtship behavior"/>
    <property type="evidence" value="ECO:0007669"/>
    <property type="project" value="TreeGrafter"/>
</dbReference>
<dbReference type="PANTHER" id="PTHR21143">
    <property type="entry name" value="INVERTEBRATE GUSTATORY RECEPTOR"/>
    <property type="match status" value="1"/>
</dbReference>
<dbReference type="InterPro" id="IPR013604">
    <property type="entry name" value="7TM_chemorcpt"/>
</dbReference>
<proteinExistence type="predicted"/>